<evidence type="ECO:0000256" key="12">
    <source>
        <dbReference type="ARBA" id="ARBA00048651"/>
    </source>
</evidence>
<evidence type="ECO:0000256" key="7">
    <source>
        <dbReference type="ARBA" id="ARBA00022729"/>
    </source>
</evidence>
<dbReference type="Gramene" id="rna41409">
    <property type="protein sequence ID" value="RHN46874.1"/>
    <property type="gene ID" value="gene41409"/>
</dbReference>
<evidence type="ECO:0000256" key="5">
    <source>
        <dbReference type="ARBA" id="ARBA00022676"/>
    </source>
</evidence>
<keyword evidence="7" id="KW-0732">Signal</keyword>
<dbReference type="InterPro" id="IPR044525">
    <property type="entry name" value="DGDG1/2"/>
</dbReference>
<keyword evidence="4" id="KW-0934">Plastid</keyword>
<evidence type="ECO:0000256" key="9">
    <source>
        <dbReference type="ARBA" id="ARBA00023136"/>
    </source>
</evidence>
<evidence type="ECO:0000256" key="10">
    <source>
        <dbReference type="ARBA" id="ARBA00024013"/>
    </source>
</evidence>
<evidence type="ECO:0000256" key="6">
    <source>
        <dbReference type="ARBA" id="ARBA00022679"/>
    </source>
</evidence>
<protein>
    <recommendedName>
        <fullName evidence="14">Digalactosyldiacylglycerol synthase 2, chloroplastic</fullName>
        <ecNumber evidence="11">2.4.1.241</ecNumber>
    </recommendedName>
</protein>
<evidence type="ECO:0000256" key="4">
    <source>
        <dbReference type="ARBA" id="ARBA00022640"/>
    </source>
</evidence>
<dbReference type="EC" id="2.4.1.241" evidence="11"/>
<proteinExistence type="inferred from homology"/>
<dbReference type="GO" id="GO:0009707">
    <property type="term" value="C:chloroplast outer membrane"/>
    <property type="evidence" value="ECO:0007669"/>
    <property type="project" value="UniProtKB-SubCell"/>
</dbReference>
<dbReference type="PANTHER" id="PTHR46132:SF1">
    <property type="entry name" value="DIGALACTOSYLDIACYLGLYCEROL SYNTHASE 2, CHLOROPLASTIC"/>
    <property type="match status" value="1"/>
</dbReference>
<comment type="similarity">
    <text evidence="1">Belongs to the glycosyltransferase group 1 family. Glycosyltransferase 4 subfamily.</text>
</comment>
<organism evidence="15">
    <name type="scientific">Medicago truncatula</name>
    <name type="common">Barrel medic</name>
    <name type="synonym">Medicago tribuloides</name>
    <dbReference type="NCBI Taxonomy" id="3880"/>
    <lineage>
        <taxon>Eukaryota</taxon>
        <taxon>Viridiplantae</taxon>
        <taxon>Streptophyta</taxon>
        <taxon>Embryophyta</taxon>
        <taxon>Tracheophyta</taxon>
        <taxon>Spermatophyta</taxon>
        <taxon>Magnoliopsida</taxon>
        <taxon>eudicotyledons</taxon>
        <taxon>Gunneridae</taxon>
        <taxon>Pentapetalae</taxon>
        <taxon>rosids</taxon>
        <taxon>fabids</taxon>
        <taxon>Fabales</taxon>
        <taxon>Fabaceae</taxon>
        <taxon>Papilionoideae</taxon>
        <taxon>50 kb inversion clade</taxon>
        <taxon>NPAAA clade</taxon>
        <taxon>Hologalegina</taxon>
        <taxon>IRL clade</taxon>
        <taxon>Trifolieae</taxon>
        <taxon>Medicago</taxon>
    </lineage>
</organism>
<dbReference type="FunFam" id="3.40.50.2000:FF:000084">
    <property type="entry name" value="Digalactosyldiacylglycerol synthase 2 chloroplastic"/>
    <property type="match status" value="1"/>
</dbReference>
<evidence type="ECO:0000256" key="13">
    <source>
        <dbReference type="ARBA" id="ARBA00057281"/>
    </source>
</evidence>
<evidence type="ECO:0000256" key="3">
    <source>
        <dbReference type="ARBA" id="ARBA00022528"/>
    </source>
</evidence>
<evidence type="ECO:0000256" key="2">
    <source>
        <dbReference type="ARBA" id="ARBA00022458"/>
    </source>
</evidence>
<evidence type="ECO:0000313" key="15">
    <source>
        <dbReference type="EMBL" id="RHN46874.1"/>
    </source>
</evidence>
<comment type="caution">
    <text evidence="15">The sequence shown here is derived from an EMBL/GenBank/DDBJ whole genome shotgun (WGS) entry which is preliminary data.</text>
</comment>
<dbReference type="PANTHER" id="PTHR46132">
    <property type="entry name" value="DIGALACTOSYLDIACYLGLYCEROL SYNTHASE 2, CHLOROPLASTIC"/>
    <property type="match status" value="1"/>
</dbReference>
<dbReference type="GO" id="GO:0046481">
    <property type="term" value="F:digalactosyldiacylglycerol synthase activity"/>
    <property type="evidence" value="ECO:0007669"/>
    <property type="project" value="UniProtKB-EC"/>
</dbReference>
<evidence type="ECO:0000256" key="8">
    <source>
        <dbReference type="ARBA" id="ARBA00022805"/>
    </source>
</evidence>
<keyword evidence="8" id="KW-1002">Plastid outer membrane</keyword>
<keyword evidence="3" id="KW-0150">Chloroplast</keyword>
<dbReference type="EMBL" id="PSQE01000007">
    <property type="protein sequence ID" value="RHN46874.1"/>
    <property type="molecule type" value="Genomic_DNA"/>
</dbReference>
<keyword evidence="5 15" id="KW-0328">Glycosyltransferase</keyword>
<evidence type="ECO:0000256" key="1">
    <source>
        <dbReference type="ARBA" id="ARBA00009481"/>
    </source>
</evidence>
<keyword evidence="6 15" id="KW-0808">Transferase</keyword>
<reference evidence="15" key="1">
    <citation type="journal article" date="2018" name="Nat. Plants">
        <title>Whole-genome landscape of Medicago truncatula symbiotic genes.</title>
        <authorList>
            <person name="Pecrix Y."/>
            <person name="Gamas P."/>
            <person name="Carrere S."/>
        </authorList>
    </citation>
    <scope>NUCLEOTIDE SEQUENCE</scope>
    <source>
        <tissue evidence="15">Leaves</tissue>
    </source>
</reference>
<keyword evidence="2" id="KW-0536">Nodulation</keyword>
<sequence length="289" mass="32391">MSLNRVKVVIRLSAATQDYPGSVVCNVHGVNPKFLEIGKKKREQQQNGENAFTKGAYLIGKMIWSKGYKELLQLLNDHQKELSALELDLFGSGEDSNEVQEAAKKLEMTVRVHPARDHADDLFHDFKLFINPSTTDVVCTTTAEALAMGKIVVCADHCSNEFFKQFPNCWTYNNPKEFVALTLKALTEEPGQPTDAQRHDLSWEAATERFLKAVDLDKPSERELLSRSTSNYLSTSLYLQQTVEDASAFVHHVASGFEISRRIFGAIPHSLQPDEQLRKELGFANTSGT</sequence>
<dbReference type="AlphaFoldDB" id="A0A396H575"/>
<dbReference type="CDD" id="cd01635">
    <property type="entry name" value="Glycosyltransferase_GTB-type"/>
    <property type="match status" value="1"/>
</dbReference>
<dbReference type="Proteomes" id="UP000265566">
    <property type="component" value="Chromosome 7"/>
</dbReference>
<comment type="catalytic activity">
    <reaction evidence="12">
        <text>a 1,2-diacyl-3-O-(beta-D-galactosyl)-sn-glycerol + UDP-alpha-D-galactose = a 1,2-diacyl-3-O-[alpha-D-galactosyl-(1-&gt;6)-beta-D-galactosyl]-sn-glycerol + UDP + H(+)</text>
        <dbReference type="Rhea" id="RHEA:10520"/>
        <dbReference type="ChEBI" id="CHEBI:15378"/>
        <dbReference type="ChEBI" id="CHEBI:17615"/>
        <dbReference type="ChEBI" id="CHEBI:28396"/>
        <dbReference type="ChEBI" id="CHEBI:58223"/>
        <dbReference type="ChEBI" id="CHEBI:66914"/>
        <dbReference type="EC" id="2.4.1.241"/>
    </reaction>
</comment>
<evidence type="ECO:0000256" key="14">
    <source>
        <dbReference type="ARBA" id="ARBA00071330"/>
    </source>
</evidence>
<evidence type="ECO:0000256" key="11">
    <source>
        <dbReference type="ARBA" id="ARBA00024055"/>
    </source>
</evidence>
<dbReference type="SUPFAM" id="SSF53756">
    <property type="entry name" value="UDP-Glycosyltransferase/glycogen phosphorylase"/>
    <property type="match status" value="1"/>
</dbReference>
<comment type="subcellular location">
    <subcellularLocation>
        <location evidence="10">Plastid</location>
        <location evidence="10">Chloroplast outer membrane</location>
    </subcellularLocation>
</comment>
<comment type="function">
    <text evidence="13">Involved in the synthesis of diacylglycerol galactolipids that are specifically found in thylakoid and in nodule peribacteroid membranes. Specific for alpha-glycosidic linkages.</text>
</comment>
<dbReference type="Pfam" id="PF13692">
    <property type="entry name" value="Glyco_trans_1_4"/>
    <property type="match status" value="1"/>
</dbReference>
<dbReference type="GO" id="GO:0009877">
    <property type="term" value="P:nodulation"/>
    <property type="evidence" value="ECO:0007669"/>
    <property type="project" value="UniProtKB-KW"/>
</dbReference>
<keyword evidence="9" id="KW-0472">Membrane</keyword>
<name>A0A396H575_MEDTR</name>
<gene>
    <name evidence="15" type="ORF">MtrunA17_Chr7g0246881</name>
</gene>
<dbReference type="Gene3D" id="3.40.50.2000">
    <property type="entry name" value="Glycogen Phosphorylase B"/>
    <property type="match status" value="1"/>
</dbReference>
<accession>A0A396H575</accession>